<evidence type="ECO:0000259" key="7">
    <source>
        <dbReference type="PROSITE" id="PS51755"/>
    </source>
</evidence>
<dbReference type="RefSeq" id="WP_075886104.1">
    <property type="nucleotide sequence ID" value="NZ_CAJTBG010000012.1"/>
</dbReference>
<dbReference type="GO" id="GO:0006355">
    <property type="term" value="P:regulation of DNA-templated transcription"/>
    <property type="evidence" value="ECO:0007669"/>
    <property type="project" value="InterPro"/>
</dbReference>
<feature type="DNA-binding region" description="OmpR/PhoB-type" evidence="5">
    <location>
        <begin position="129"/>
        <end position="223"/>
    </location>
</feature>
<dbReference type="PROSITE" id="PS51755">
    <property type="entry name" value="OMPR_PHOB"/>
    <property type="match status" value="1"/>
</dbReference>
<accession>A0A1Q9YHV0</accession>
<dbReference type="SUPFAM" id="SSF52172">
    <property type="entry name" value="CheY-like"/>
    <property type="match status" value="1"/>
</dbReference>
<evidence type="ECO:0000313" key="9">
    <source>
        <dbReference type="Proteomes" id="UP000186758"/>
    </source>
</evidence>
<dbReference type="PANTHER" id="PTHR48111">
    <property type="entry name" value="REGULATOR OF RPOS"/>
    <property type="match status" value="1"/>
</dbReference>
<dbReference type="SMART" id="SM00862">
    <property type="entry name" value="Trans_reg_C"/>
    <property type="match status" value="1"/>
</dbReference>
<dbReference type="InterPro" id="IPR001867">
    <property type="entry name" value="OmpR/PhoB-type_DNA-bd"/>
</dbReference>
<evidence type="ECO:0000313" key="8">
    <source>
        <dbReference type="EMBL" id="OLU43770.1"/>
    </source>
</evidence>
<feature type="modified residue" description="4-aspartylphosphate" evidence="4">
    <location>
        <position position="53"/>
    </location>
</feature>
<dbReference type="Gene3D" id="1.10.10.10">
    <property type="entry name" value="Winged helix-like DNA-binding domain superfamily/Winged helix DNA-binding domain"/>
    <property type="match status" value="1"/>
</dbReference>
<proteinExistence type="predicted"/>
<evidence type="ECO:0000256" key="4">
    <source>
        <dbReference type="PROSITE-ProRule" id="PRU00169"/>
    </source>
</evidence>
<gene>
    <name evidence="8" type="ORF">BO223_10730</name>
</gene>
<dbReference type="AlphaFoldDB" id="A0A1Q9YHV0"/>
<organism evidence="8 9">
    <name type="scientific">Faecalibaculum rodentium</name>
    <dbReference type="NCBI Taxonomy" id="1702221"/>
    <lineage>
        <taxon>Bacteria</taxon>
        <taxon>Bacillati</taxon>
        <taxon>Bacillota</taxon>
        <taxon>Erysipelotrichia</taxon>
        <taxon>Erysipelotrichales</taxon>
        <taxon>Erysipelotrichaceae</taxon>
        <taxon>Faecalibaculum</taxon>
    </lineage>
</organism>
<dbReference type="Gene3D" id="6.10.250.690">
    <property type="match status" value="1"/>
</dbReference>
<name>A0A1Q9YHV0_9FIRM</name>
<dbReference type="SMART" id="SM00448">
    <property type="entry name" value="REC"/>
    <property type="match status" value="1"/>
</dbReference>
<evidence type="ECO:0000256" key="3">
    <source>
        <dbReference type="ARBA" id="ARBA00023163"/>
    </source>
</evidence>
<evidence type="ECO:0000256" key="1">
    <source>
        <dbReference type="ARBA" id="ARBA00023015"/>
    </source>
</evidence>
<protein>
    <submittedName>
        <fullName evidence="8">DNA-binding response regulator</fullName>
    </submittedName>
</protein>
<dbReference type="EMBL" id="MPJZ01000092">
    <property type="protein sequence ID" value="OLU43770.1"/>
    <property type="molecule type" value="Genomic_DNA"/>
</dbReference>
<keyword evidence="1" id="KW-0805">Transcription regulation</keyword>
<dbReference type="Pfam" id="PF00486">
    <property type="entry name" value="Trans_reg_C"/>
    <property type="match status" value="1"/>
</dbReference>
<dbReference type="GO" id="GO:0032993">
    <property type="term" value="C:protein-DNA complex"/>
    <property type="evidence" value="ECO:0007669"/>
    <property type="project" value="TreeGrafter"/>
</dbReference>
<dbReference type="PANTHER" id="PTHR48111:SF50">
    <property type="entry name" value="KDP OPERON TRANSCRIPTIONAL REGULATORY PROTEIN KDPE"/>
    <property type="match status" value="1"/>
</dbReference>
<keyword evidence="4" id="KW-0597">Phosphoprotein</keyword>
<dbReference type="InterPro" id="IPR011006">
    <property type="entry name" value="CheY-like_superfamily"/>
</dbReference>
<dbReference type="GO" id="GO:0000976">
    <property type="term" value="F:transcription cis-regulatory region binding"/>
    <property type="evidence" value="ECO:0007669"/>
    <property type="project" value="TreeGrafter"/>
</dbReference>
<dbReference type="GO" id="GO:0005829">
    <property type="term" value="C:cytosol"/>
    <property type="evidence" value="ECO:0007669"/>
    <property type="project" value="TreeGrafter"/>
</dbReference>
<dbReference type="PROSITE" id="PS50110">
    <property type="entry name" value="RESPONSE_REGULATORY"/>
    <property type="match status" value="1"/>
</dbReference>
<dbReference type="InterPro" id="IPR001789">
    <property type="entry name" value="Sig_transdc_resp-reg_receiver"/>
</dbReference>
<evidence type="ECO:0000256" key="5">
    <source>
        <dbReference type="PROSITE-ProRule" id="PRU01091"/>
    </source>
</evidence>
<evidence type="ECO:0000259" key="6">
    <source>
        <dbReference type="PROSITE" id="PS50110"/>
    </source>
</evidence>
<feature type="domain" description="OmpR/PhoB-type" evidence="7">
    <location>
        <begin position="129"/>
        <end position="223"/>
    </location>
</feature>
<comment type="caution">
    <text evidence="8">The sequence shown here is derived from an EMBL/GenBank/DDBJ whole genome shotgun (WGS) entry which is preliminary data.</text>
</comment>
<reference evidence="8 9" key="1">
    <citation type="submission" date="2016-11" db="EMBL/GenBank/DDBJ databases">
        <title>Description of two novel members of the family Erysipelotrichaceae: Ileibacterium lipovorans gen. nov., sp. nov. and Dubosiella newyorkensis, gen. nov., sp. nov.</title>
        <authorList>
            <person name="Cox L.M."/>
            <person name="Sohn J."/>
            <person name="Tyrrell K.L."/>
            <person name="Citron D.M."/>
            <person name="Lawson P.A."/>
            <person name="Patel N.B."/>
            <person name="Iizumi T."/>
            <person name="Perez-Perez G.I."/>
            <person name="Goldstein E.J."/>
            <person name="Blaser M.J."/>
        </authorList>
    </citation>
    <scope>NUCLEOTIDE SEQUENCE [LARGE SCALE GENOMIC DNA]</scope>
    <source>
        <strain evidence="8 9">NYU-BL-K8</strain>
    </source>
</reference>
<dbReference type="GO" id="GO:0000156">
    <property type="term" value="F:phosphorelay response regulator activity"/>
    <property type="evidence" value="ECO:0007669"/>
    <property type="project" value="TreeGrafter"/>
</dbReference>
<keyword evidence="2 5" id="KW-0238">DNA-binding</keyword>
<dbReference type="Gene3D" id="3.40.50.2300">
    <property type="match status" value="1"/>
</dbReference>
<dbReference type="Proteomes" id="UP000186758">
    <property type="component" value="Unassembled WGS sequence"/>
</dbReference>
<dbReference type="InterPro" id="IPR036388">
    <property type="entry name" value="WH-like_DNA-bd_sf"/>
</dbReference>
<dbReference type="InterPro" id="IPR039420">
    <property type="entry name" value="WalR-like"/>
</dbReference>
<evidence type="ECO:0000256" key="2">
    <source>
        <dbReference type="ARBA" id="ARBA00023125"/>
    </source>
</evidence>
<sequence length="230" mass="26269">MKPLILSVEDDVQMTSLLRTVFELSDYPLIQARSAKEALTMFLSEKPELVILDLGLPDMDGLEVIRKIRGFSQAPILVLSARSEPADKIEALDLGADDYLAKPFSVDELLARIRVICRRLEQTGTLPESDVFVNGGLEIRYQEQEVRLDGKLLHLTPMEYRILVLFSRNAGKVLTRNFITTQIWNSAWSSDMTNLRVYMTMLRKKLDHRFIETSFGVGYKMVREEQEAGI</sequence>
<keyword evidence="3" id="KW-0804">Transcription</keyword>
<dbReference type="CDD" id="cd00383">
    <property type="entry name" value="trans_reg_C"/>
    <property type="match status" value="1"/>
</dbReference>
<dbReference type="Pfam" id="PF00072">
    <property type="entry name" value="Response_reg"/>
    <property type="match status" value="1"/>
</dbReference>
<feature type="domain" description="Response regulatory" evidence="6">
    <location>
        <begin position="4"/>
        <end position="117"/>
    </location>
</feature>